<feature type="transmembrane region" description="Helical" evidence="1">
    <location>
        <begin position="219"/>
        <end position="241"/>
    </location>
</feature>
<dbReference type="WormBase" id="C42D4.12">
    <property type="protein sequence ID" value="CE04200"/>
    <property type="gene ID" value="WBGene00006276"/>
    <property type="gene designation" value="str-249"/>
</dbReference>
<feature type="transmembrane region" description="Helical" evidence="1">
    <location>
        <begin position="267"/>
        <end position="295"/>
    </location>
</feature>
<dbReference type="OMA" id="RDATICE"/>
<dbReference type="InterPro" id="IPR019428">
    <property type="entry name" value="7TM_GPCR_serpentine_rcpt_Str"/>
</dbReference>
<dbReference type="GO" id="GO:0038022">
    <property type="term" value="F:G protein-coupled olfactory receptor activity"/>
    <property type="evidence" value="ECO:0000318"/>
    <property type="project" value="GO_Central"/>
</dbReference>
<accession>V5Z1T3</accession>
<dbReference type="AlphaFoldDB" id="V5Z1T3"/>
<dbReference type="GeneID" id="13196560"/>
<feature type="transmembrane region" description="Helical" evidence="1">
    <location>
        <begin position="85"/>
        <end position="109"/>
    </location>
</feature>
<dbReference type="PANTHER" id="PTHR22943">
    <property type="entry name" value="7-TRANSMEMBRANE DOMAIN RECEPTOR C.ELEGANS"/>
    <property type="match status" value="1"/>
</dbReference>
<name>V5Z1T3_CAEEL</name>
<dbReference type="HOGENOM" id="CLU_036335_2_0_1"/>
<dbReference type="GO" id="GO:0007186">
    <property type="term" value="P:G protein-coupled receptor signaling pathway"/>
    <property type="evidence" value="ECO:0000318"/>
    <property type="project" value="GO_Central"/>
</dbReference>
<keyword evidence="1" id="KW-0812">Transmembrane</keyword>
<feature type="transmembrane region" description="Helical" evidence="1">
    <location>
        <begin position="41"/>
        <end position="64"/>
    </location>
</feature>
<sequence length="375" mass="42866">MHAYHTIIQRCTAGFGILINAFLIFLILTKSPKKLGTYKYLMIYIALFELIYAILDMLTVPEIFSIDSAFFVIIKSDKTIIPQPLTFSATVTFSSMFGTSIAIFAIHFIYRYATVTSHTLMSAFQSWKIFIWLSFPIVFGIVWSAGINLALAPNKAGDQFFFFRFVYCQKVTITQFLTLIVLNEYLFKTGHTIDQVYYIGPYFYPESVAGVDYFNWKPFIGIGCMLLANFVSTLVILYIGIKSYNYMKSVLPSSSQSAQFKSLQSQLFYALILQTIIPVILMHTPAFFIFIATFFNSSFELLGQIPAMSIVFYPSIDPLPNIFVIWNYKAATIDYFNTVKRWILKMTLEKTGLRTQNTTTCAIVRFDHRSSLNAS</sequence>
<dbReference type="SUPFAM" id="SSF81321">
    <property type="entry name" value="Family A G protein-coupled receptor-like"/>
    <property type="match status" value="1"/>
</dbReference>
<evidence type="ECO:0000313" key="3">
    <source>
        <dbReference type="Proteomes" id="UP000001940"/>
    </source>
</evidence>
<dbReference type="OrthoDB" id="10439887at2759"/>
<keyword evidence="1" id="KW-1133">Transmembrane helix</keyword>
<feature type="transmembrane region" description="Helical" evidence="1">
    <location>
        <begin position="129"/>
        <end position="149"/>
    </location>
</feature>
<organism evidence="2 3">
    <name type="scientific">Caenorhabditis elegans</name>
    <dbReference type="NCBI Taxonomy" id="6239"/>
    <lineage>
        <taxon>Eukaryota</taxon>
        <taxon>Metazoa</taxon>
        <taxon>Ecdysozoa</taxon>
        <taxon>Nematoda</taxon>
        <taxon>Chromadorea</taxon>
        <taxon>Rhabditida</taxon>
        <taxon>Rhabditina</taxon>
        <taxon>Rhabditomorpha</taxon>
        <taxon>Rhabditoidea</taxon>
        <taxon>Rhabditidae</taxon>
        <taxon>Peloderinae</taxon>
        <taxon>Caenorhabditis</taxon>
    </lineage>
</organism>
<dbReference type="InParanoid" id="V5Z1T3"/>
<dbReference type="GO" id="GO:0005886">
    <property type="term" value="C:plasma membrane"/>
    <property type="evidence" value="ECO:0000318"/>
    <property type="project" value="GO_Central"/>
</dbReference>
<gene>
    <name evidence="2 4" type="primary">str-249</name>
    <name evidence="4" type="ORF">C42D4.12</name>
    <name evidence="2" type="ORF">CELE_C42D4.12</name>
</gene>
<dbReference type="CTD" id="13196560"/>
<dbReference type="Pfam" id="PF10326">
    <property type="entry name" value="7TM_GPCR_Str"/>
    <property type="match status" value="1"/>
</dbReference>
<dbReference type="AGR" id="WB:WBGene00006276"/>
<evidence type="ECO:0000313" key="4">
    <source>
        <dbReference type="WormBase" id="C42D4.12"/>
    </source>
</evidence>
<keyword evidence="1" id="KW-0472">Membrane</keyword>
<dbReference type="RefSeq" id="NP_001294211.1">
    <property type="nucleotide sequence ID" value="NM_001307282.1"/>
</dbReference>
<keyword evidence="3" id="KW-1185">Reference proteome</keyword>
<dbReference type="EMBL" id="BX284604">
    <property type="protein sequence ID" value="CCD66625.2"/>
    <property type="molecule type" value="Genomic_DNA"/>
</dbReference>
<reference evidence="2 3" key="1">
    <citation type="journal article" date="1998" name="Science">
        <title>Genome sequence of the nematode C. elegans: a platform for investigating biology.</title>
        <authorList>
            <consortium name="The C. elegans sequencing consortium"/>
            <person name="Sulson J.E."/>
            <person name="Waterston R."/>
        </authorList>
    </citation>
    <scope>NUCLEOTIDE SEQUENCE [LARGE SCALE GENOMIC DNA]</scope>
    <source>
        <strain evidence="2 3">Bristol N2</strain>
    </source>
</reference>
<evidence type="ECO:0000313" key="2">
    <source>
        <dbReference type="EMBL" id="CCD66625.2"/>
    </source>
</evidence>
<dbReference type="KEGG" id="cel:CELE_C42D4.12"/>
<protein>
    <submittedName>
        <fullName evidence="2">Seven TM Receptor</fullName>
    </submittedName>
</protein>
<dbReference type="PANTHER" id="PTHR22943:SF245">
    <property type="entry name" value="SEVEN TM RECEPTOR"/>
    <property type="match status" value="1"/>
</dbReference>
<evidence type="ECO:0000256" key="1">
    <source>
        <dbReference type="SAM" id="Phobius"/>
    </source>
</evidence>
<feature type="transmembrane region" description="Helical" evidence="1">
    <location>
        <begin position="161"/>
        <end position="182"/>
    </location>
</feature>
<keyword evidence="2" id="KW-0675">Receptor</keyword>
<dbReference type="FunCoup" id="V5Z1T3">
    <property type="interactions" value="10"/>
</dbReference>
<feature type="transmembrane region" description="Helical" evidence="1">
    <location>
        <begin position="12"/>
        <end position="29"/>
    </location>
</feature>
<dbReference type="Proteomes" id="UP000001940">
    <property type="component" value="Chromosome IV"/>
</dbReference>
<dbReference type="GO" id="GO:0042048">
    <property type="term" value="P:olfactory behavior"/>
    <property type="evidence" value="ECO:0000318"/>
    <property type="project" value="GO_Central"/>
</dbReference>
<proteinExistence type="predicted"/>